<dbReference type="PATRIC" id="fig|303541.3.peg.1231"/>
<dbReference type="EMBL" id="JXLG01000009">
    <property type="protein sequence ID" value="KJY60128.1"/>
    <property type="molecule type" value="Genomic_DNA"/>
</dbReference>
<feature type="domain" description="PTS EIIA type-2" evidence="6">
    <location>
        <begin position="1"/>
        <end position="146"/>
    </location>
</feature>
<dbReference type="CDD" id="cd00211">
    <property type="entry name" value="PTS_IIA_fru"/>
    <property type="match status" value="1"/>
</dbReference>
<evidence type="ECO:0000256" key="3">
    <source>
        <dbReference type="ARBA" id="ARBA00022597"/>
    </source>
</evidence>
<evidence type="ECO:0000313" key="8">
    <source>
        <dbReference type="Proteomes" id="UP000033682"/>
    </source>
</evidence>
<comment type="caution">
    <text evidence="7">The sequence shown here is derived from an EMBL/GenBank/DDBJ whole genome shotgun (WGS) entry which is preliminary data.</text>
</comment>
<dbReference type="Gene3D" id="3.40.930.10">
    <property type="entry name" value="Mannitol-specific EII, Chain A"/>
    <property type="match status" value="1"/>
</dbReference>
<dbReference type="Pfam" id="PF00359">
    <property type="entry name" value="PTS_EIIA_2"/>
    <property type="match status" value="1"/>
</dbReference>
<dbReference type="NCBIfam" id="TIGR00848">
    <property type="entry name" value="fruA"/>
    <property type="match status" value="1"/>
</dbReference>
<organism evidence="7 8">
    <name type="scientific">Lactobacillus apis</name>
    <dbReference type="NCBI Taxonomy" id="303541"/>
    <lineage>
        <taxon>Bacteria</taxon>
        <taxon>Bacillati</taxon>
        <taxon>Bacillota</taxon>
        <taxon>Bacilli</taxon>
        <taxon>Lactobacillales</taxon>
        <taxon>Lactobacillaceae</taxon>
        <taxon>Lactobacillus</taxon>
    </lineage>
</organism>
<evidence type="ECO:0000256" key="2">
    <source>
        <dbReference type="ARBA" id="ARBA00022553"/>
    </source>
</evidence>
<accession>A0A0F4LP94</accession>
<dbReference type="PANTHER" id="PTHR47738">
    <property type="entry name" value="PTS SYSTEM FRUCTOSE-LIKE EIIA COMPONENT-RELATED"/>
    <property type="match status" value="1"/>
</dbReference>
<evidence type="ECO:0000259" key="6">
    <source>
        <dbReference type="PROSITE" id="PS51094"/>
    </source>
</evidence>
<evidence type="ECO:0000256" key="4">
    <source>
        <dbReference type="ARBA" id="ARBA00022679"/>
    </source>
</evidence>
<name>A0A0F4LP94_9LACO</name>
<evidence type="ECO:0000256" key="5">
    <source>
        <dbReference type="ARBA" id="ARBA00022683"/>
    </source>
</evidence>
<dbReference type="PANTHER" id="PTHR47738:SF1">
    <property type="entry name" value="NITROGEN REGULATORY PROTEIN"/>
    <property type="match status" value="1"/>
</dbReference>
<keyword evidence="2" id="KW-0597">Phosphoprotein</keyword>
<proteinExistence type="predicted"/>
<dbReference type="InterPro" id="IPR002178">
    <property type="entry name" value="PTS_EIIA_type-2_dom"/>
</dbReference>
<dbReference type="SUPFAM" id="SSF55804">
    <property type="entry name" value="Phoshotransferase/anion transport protein"/>
    <property type="match status" value="1"/>
</dbReference>
<dbReference type="STRING" id="303541.JF72_10670"/>
<keyword evidence="3" id="KW-0762">Sugar transport</keyword>
<dbReference type="InterPro" id="IPR004715">
    <property type="entry name" value="PTS_IIA_fruc"/>
</dbReference>
<evidence type="ECO:0000313" key="7">
    <source>
        <dbReference type="EMBL" id="KJY60128.1"/>
    </source>
</evidence>
<keyword evidence="4" id="KW-0808">Transferase</keyword>
<dbReference type="Proteomes" id="UP000033682">
    <property type="component" value="Unassembled WGS sequence"/>
</dbReference>
<dbReference type="GO" id="GO:0016020">
    <property type="term" value="C:membrane"/>
    <property type="evidence" value="ECO:0007669"/>
    <property type="project" value="InterPro"/>
</dbReference>
<sequence length="149" mass="16777">MKFSANDVYLDVNEQSVDSFLKYASQVACNAGFAADASELEQSFLAREQEYPTGLEDGFAIPHAKTETVKRPGFIYFRLTTPLDWQTYDDKPVTDVFALMVPPENAGDEHLKMLASLSTALLEDDFKQQLRQLTSKEEIANFINQKIGE</sequence>
<protein>
    <submittedName>
        <fullName evidence="7">PTS Fru IIA</fullName>
    </submittedName>
</protein>
<dbReference type="GO" id="GO:0009401">
    <property type="term" value="P:phosphoenolpyruvate-dependent sugar phosphotransferase system"/>
    <property type="evidence" value="ECO:0007669"/>
    <property type="project" value="UniProtKB-KW"/>
</dbReference>
<dbReference type="RefSeq" id="WP_046307504.1">
    <property type="nucleotide sequence ID" value="NZ_CAMLAY010000021.1"/>
</dbReference>
<dbReference type="GO" id="GO:0030295">
    <property type="term" value="F:protein kinase activator activity"/>
    <property type="evidence" value="ECO:0007669"/>
    <property type="project" value="TreeGrafter"/>
</dbReference>
<dbReference type="PROSITE" id="PS51094">
    <property type="entry name" value="PTS_EIIA_TYPE_2"/>
    <property type="match status" value="1"/>
</dbReference>
<dbReference type="HOGENOM" id="CLU_072531_5_1_9"/>
<keyword evidence="5" id="KW-0598">Phosphotransferase system</keyword>
<evidence type="ECO:0000256" key="1">
    <source>
        <dbReference type="ARBA" id="ARBA00022448"/>
    </source>
</evidence>
<dbReference type="AlphaFoldDB" id="A0A0F4LP94"/>
<dbReference type="GO" id="GO:0008982">
    <property type="term" value="F:protein-N(PI)-phosphohistidine-sugar phosphotransferase activity"/>
    <property type="evidence" value="ECO:0007669"/>
    <property type="project" value="InterPro"/>
</dbReference>
<keyword evidence="1" id="KW-0813">Transport</keyword>
<dbReference type="InterPro" id="IPR016152">
    <property type="entry name" value="PTrfase/Anion_transptr"/>
</dbReference>
<dbReference type="InterPro" id="IPR051541">
    <property type="entry name" value="PTS_SugarTrans_NitroReg"/>
</dbReference>
<reference evidence="7 8" key="1">
    <citation type="submission" date="2015-01" db="EMBL/GenBank/DDBJ databases">
        <title>Comparative genomics of the lactic acid bacteria isolated from the honey bee gut.</title>
        <authorList>
            <person name="Ellegaard K.M."/>
            <person name="Tamarit D."/>
            <person name="Javelind E."/>
            <person name="Olofsson T."/>
            <person name="Andersson S.G."/>
            <person name="Vasquez A."/>
        </authorList>
    </citation>
    <scope>NUCLEOTIDE SEQUENCE [LARGE SCALE GENOMIC DNA]</scope>
    <source>
        <strain evidence="7 8">Hma11</strain>
    </source>
</reference>
<gene>
    <name evidence="7" type="ORF">JF72_10670</name>
</gene>
<keyword evidence="8" id="KW-1185">Reference proteome</keyword>